<evidence type="ECO:0000313" key="2">
    <source>
        <dbReference type="Proteomes" id="UP000031586"/>
    </source>
</evidence>
<reference evidence="1 2" key="1">
    <citation type="submission" date="2014-07" db="EMBL/GenBank/DDBJ databases">
        <title>Unique and conserved regions in Vibrio harveyi and related species in comparison with the shrimp pathogen Vibrio harveyi CAIM 1792.</title>
        <authorList>
            <person name="Espinoza-Valles I."/>
            <person name="Vora G."/>
            <person name="Leekitcharoenphon P."/>
            <person name="Ussery D."/>
            <person name="Hoj L."/>
            <person name="Gomez-Gil B."/>
        </authorList>
    </citation>
    <scope>NUCLEOTIDE SEQUENCE [LARGE SCALE GENOMIC DNA]</scope>
    <source>
        <strain evidence="2">CAIM 1854 / LMG 25443</strain>
    </source>
</reference>
<dbReference type="RefSeq" id="WP_020195241.1">
    <property type="nucleotide sequence ID" value="NZ_BAOH01000018.1"/>
</dbReference>
<dbReference type="PATRIC" id="fig|1229493.5.peg.3860"/>
<accession>A0A0C1ZDB0</accession>
<gene>
    <name evidence="1" type="ORF">H735_22275</name>
</gene>
<sequence length="76" mass="8344">MANHLIKITESHSQGVREESEQVWCALASMDTERTLCGDAVDSDNIIKAEFKVVKRGGITCPLCLSVVKQVKAIKL</sequence>
<organism evidence="1 2">
    <name type="scientific">Vibrio owensii CAIM 1854 = LMG 25443</name>
    <dbReference type="NCBI Taxonomy" id="1229493"/>
    <lineage>
        <taxon>Bacteria</taxon>
        <taxon>Pseudomonadati</taxon>
        <taxon>Pseudomonadota</taxon>
        <taxon>Gammaproteobacteria</taxon>
        <taxon>Vibrionales</taxon>
        <taxon>Vibrionaceae</taxon>
        <taxon>Vibrio</taxon>
    </lineage>
</organism>
<dbReference type="Proteomes" id="UP000031586">
    <property type="component" value="Unassembled WGS sequence"/>
</dbReference>
<dbReference type="AlphaFoldDB" id="A0A0C1ZDB0"/>
<evidence type="ECO:0000313" key="1">
    <source>
        <dbReference type="EMBL" id="KIF51026.1"/>
    </source>
</evidence>
<protein>
    <submittedName>
        <fullName evidence="1">Uncharacterized protein</fullName>
    </submittedName>
</protein>
<dbReference type="EMBL" id="JPRD01000044">
    <property type="protein sequence ID" value="KIF51026.1"/>
    <property type="molecule type" value="Genomic_DNA"/>
</dbReference>
<name>A0A0C1ZDB0_9VIBR</name>
<proteinExistence type="predicted"/>
<comment type="caution">
    <text evidence="1">The sequence shown here is derived from an EMBL/GenBank/DDBJ whole genome shotgun (WGS) entry which is preliminary data.</text>
</comment>